<protein>
    <submittedName>
        <fullName evidence="1">Uncharacterized protein</fullName>
    </submittedName>
</protein>
<sequence length="99" mass="11166">MIHHLHNDHLGTKSGKREAHLGANHAASQHHHRFRNLLYVEQVVAGQHLVVLNTGNVNHKYLRTTGENNLISLDDLGVIHNHILILVDLSKSFVDIHTI</sequence>
<comment type="caution">
    <text evidence="1">The sequence shown here is derived from an EMBL/GenBank/DDBJ whole genome shotgun (WGS) entry which is preliminary data.</text>
</comment>
<name>A0A645E156_9ZZZZ</name>
<organism evidence="1">
    <name type="scientific">bioreactor metagenome</name>
    <dbReference type="NCBI Taxonomy" id="1076179"/>
    <lineage>
        <taxon>unclassified sequences</taxon>
        <taxon>metagenomes</taxon>
        <taxon>ecological metagenomes</taxon>
    </lineage>
</organism>
<gene>
    <name evidence="1" type="ORF">SDC9_142440</name>
</gene>
<dbReference type="EMBL" id="VSSQ01041804">
    <property type="protein sequence ID" value="MPM95286.1"/>
    <property type="molecule type" value="Genomic_DNA"/>
</dbReference>
<accession>A0A645E156</accession>
<evidence type="ECO:0000313" key="1">
    <source>
        <dbReference type="EMBL" id="MPM95286.1"/>
    </source>
</evidence>
<reference evidence="1" key="1">
    <citation type="submission" date="2019-08" db="EMBL/GenBank/DDBJ databases">
        <authorList>
            <person name="Kucharzyk K."/>
            <person name="Murdoch R.W."/>
            <person name="Higgins S."/>
            <person name="Loffler F."/>
        </authorList>
    </citation>
    <scope>NUCLEOTIDE SEQUENCE</scope>
</reference>
<dbReference type="AlphaFoldDB" id="A0A645E156"/>
<proteinExistence type="predicted"/>